<evidence type="ECO:0000256" key="1">
    <source>
        <dbReference type="SAM" id="MobiDB-lite"/>
    </source>
</evidence>
<dbReference type="EMBL" id="FQYR01000006">
    <property type="protein sequence ID" value="SHK21244.1"/>
    <property type="molecule type" value="Genomic_DNA"/>
</dbReference>
<evidence type="ECO:0000313" key="3">
    <source>
        <dbReference type="EMBL" id="SHK21244.1"/>
    </source>
</evidence>
<feature type="chain" id="PRO_5013359686" description="Lipoprotein" evidence="2">
    <location>
        <begin position="22"/>
        <end position="97"/>
    </location>
</feature>
<dbReference type="AlphaFoldDB" id="A0A1M6QLV7"/>
<dbReference type="InParanoid" id="A0A1M6QLV7"/>
<feature type="compositionally biased region" description="Polar residues" evidence="1">
    <location>
        <begin position="75"/>
        <end position="91"/>
    </location>
</feature>
<keyword evidence="2" id="KW-0732">Signal</keyword>
<feature type="signal peptide" evidence="2">
    <location>
        <begin position="1"/>
        <end position="21"/>
    </location>
</feature>
<evidence type="ECO:0000256" key="2">
    <source>
        <dbReference type="SAM" id="SignalP"/>
    </source>
</evidence>
<proteinExistence type="predicted"/>
<organism evidence="3 4">
    <name type="scientific">Rubritalea squalenifaciens DSM 18772</name>
    <dbReference type="NCBI Taxonomy" id="1123071"/>
    <lineage>
        <taxon>Bacteria</taxon>
        <taxon>Pseudomonadati</taxon>
        <taxon>Verrucomicrobiota</taxon>
        <taxon>Verrucomicrobiia</taxon>
        <taxon>Verrucomicrobiales</taxon>
        <taxon>Rubritaleaceae</taxon>
        <taxon>Rubritalea</taxon>
    </lineage>
</organism>
<dbReference type="Proteomes" id="UP000184510">
    <property type="component" value="Unassembled WGS sequence"/>
</dbReference>
<dbReference type="RefSeq" id="WP_143184996.1">
    <property type="nucleotide sequence ID" value="NZ_FQYR01000006.1"/>
</dbReference>
<reference evidence="3 4" key="1">
    <citation type="submission" date="2016-11" db="EMBL/GenBank/DDBJ databases">
        <authorList>
            <person name="Jaros S."/>
            <person name="Januszkiewicz K."/>
            <person name="Wedrychowicz H."/>
        </authorList>
    </citation>
    <scope>NUCLEOTIDE SEQUENCE [LARGE SCALE GENOMIC DNA]</scope>
    <source>
        <strain evidence="3 4">DSM 18772</strain>
    </source>
</reference>
<feature type="compositionally biased region" description="Basic residues" evidence="1">
    <location>
        <begin position="46"/>
        <end position="64"/>
    </location>
</feature>
<keyword evidence="4" id="KW-1185">Reference proteome</keyword>
<gene>
    <name evidence="3" type="ORF">SAMN02745181_3440</name>
</gene>
<accession>A0A1M6QLV7</accession>
<evidence type="ECO:0000313" key="4">
    <source>
        <dbReference type="Proteomes" id="UP000184510"/>
    </source>
</evidence>
<name>A0A1M6QLV7_9BACT</name>
<dbReference type="PROSITE" id="PS51257">
    <property type="entry name" value="PROKAR_LIPOPROTEIN"/>
    <property type="match status" value="1"/>
</dbReference>
<protein>
    <recommendedName>
        <fullName evidence="5">Lipoprotein</fullName>
    </recommendedName>
</protein>
<feature type="region of interest" description="Disordered" evidence="1">
    <location>
        <begin position="40"/>
        <end position="97"/>
    </location>
</feature>
<evidence type="ECO:0008006" key="5">
    <source>
        <dbReference type="Google" id="ProtNLM"/>
    </source>
</evidence>
<sequence length="97" mass="11305">MKKWTLLVLSALALGSLTSCEPIDPDYRYTPTYSIYTAPPRDDYHHHHGGHHHHHNESRPHHHPNNQWDRVAYKTANQSLSSQDISNINSMTKKKKR</sequence>